<keyword evidence="1" id="KW-0812">Transmembrane</keyword>
<organism evidence="2 3">
    <name type="scientific">Allorhizobium borbori</name>
    <dbReference type="NCBI Taxonomy" id="485907"/>
    <lineage>
        <taxon>Bacteria</taxon>
        <taxon>Pseudomonadati</taxon>
        <taxon>Pseudomonadota</taxon>
        <taxon>Alphaproteobacteria</taxon>
        <taxon>Hyphomicrobiales</taxon>
        <taxon>Rhizobiaceae</taxon>
        <taxon>Rhizobium/Agrobacterium group</taxon>
        <taxon>Allorhizobium</taxon>
    </lineage>
</organism>
<dbReference type="RefSeq" id="WP_183793712.1">
    <property type="nucleotide sequence ID" value="NZ_JACIDU010000013.1"/>
</dbReference>
<feature type="transmembrane region" description="Helical" evidence="1">
    <location>
        <begin position="21"/>
        <end position="41"/>
    </location>
</feature>
<evidence type="ECO:0000313" key="3">
    <source>
        <dbReference type="Proteomes" id="UP000584824"/>
    </source>
</evidence>
<proteinExistence type="predicted"/>
<keyword evidence="1" id="KW-0472">Membrane</keyword>
<comment type="caution">
    <text evidence="2">The sequence shown here is derived from an EMBL/GenBank/DDBJ whole genome shotgun (WGS) entry which is preliminary data.</text>
</comment>
<protein>
    <submittedName>
        <fullName evidence="2">Uncharacterized protein</fullName>
    </submittedName>
</protein>
<evidence type="ECO:0000313" key="2">
    <source>
        <dbReference type="EMBL" id="MBB4104629.1"/>
    </source>
</evidence>
<keyword evidence="1" id="KW-1133">Transmembrane helix</keyword>
<evidence type="ECO:0000256" key="1">
    <source>
        <dbReference type="SAM" id="Phobius"/>
    </source>
</evidence>
<name>A0A7W6P1Q4_9HYPH</name>
<reference evidence="2 3" key="1">
    <citation type="submission" date="2020-08" db="EMBL/GenBank/DDBJ databases">
        <title>Genomic Encyclopedia of Type Strains, Phase IV (KMG-IV): sequencing the most valuable type-strain genomes for metagenomic binning, comparative biology and taxonomic classification.</title>
        <authorList>
            <person name="Goeker M."/>
        </authorList>
    </citation>
    <scope>NUCLEOTIDE SEQUENCE [LARGE SCALE GENOMIC DNA]</scope>
    <source>
        <strain evidence="2 3">DSM 26385</strain>
    </source>
</reference>
<gene>
    <name evidence="2" type="ORF">GGQ66_003207</name>
</gene>
<dbReference type="EMBL" id="JACIDU010000013">
    <property type="protein sequence ID" value="MBB4104629.1"/>
    <property type="molecule type" value="Genomic_DNA"/>
</dbReference>
<dbReference type="AlphaFoldDB" id="A0A7W6P1Q4"/>
<dbReference type="Proteomes" id="UP000584824">
    <property type="component" value="Unassembled WGS sequence"/>
</dbReference>
<sequence>MTRLRHRARAIALAETRYQNALLFWRLTGLGLAALAAWYLLPPLSVV</sequence>
<keyword evidence="3" id="KW-1185">Reference proteome</keyword>
<accession>A0A7W6P1Q4</accession>